<dbReference type="Gene3D" id="3.40.50.720">
    <property type="entry name" value="NAD(P)-binding Rossmann-like Domain"/>
    <property type="match status" value="1"/>
</dbReference>
<dbReference type="GO" id="GO:0006813">
    <property type="term" value="P:potassium ion transport"/>
    <property type="evidence" value="ECO:0007669"/>
    <property type="project" value="InterPro"/>
</dbReference>
<proteinExistence type="predicted"/>
<dbReference type="AlphaFoldDB" id="A0A2R6B607"/>
<evidence type="ECO:0000313" key="3">
    <source>
        <dbReference type="Proteomes" id="UP000241284"/>
    </source>
</evidence>
<dbReference type="InterPro" id="IPR003148">
    <property type="entry name" value="RCK_N"/>
</dbReference>
<dbReference type="SUPFAM" id="SSF116726">
    <property type="entry name" value="TrkA C-terminal domain-like"/>
    <property type="match status" value="1"/>
</dbReference>
<protein>
    <recommendedName>
        <fullName evidence="1">RCK N-terminal domain-containing protein</fullName>
    </recommendedName>
</protein>
<dbReference type="Pfam" id="PF02254">
    <property type="entry name" value="TrkA_N"/>
    <property type="match status" value="1"/>
</dbReference>
<sequence length="242" mass="26447">MSDELVSNMVGKMQGHTIVMGYKFLGMYVVERLREMGLEFVVLVRDEAQLPSLHKEGIPAMGSPIARSYQSLVKAGAARASSIICTFDDDGDNLLAILNAKKINPKIRAITIVNDDELYEAAVASGADVVVAPYELAGQILAMSTVSKGVSAVFVKGNMKDKFIAEFTVNREGVAMRFSELCRLASVIMVLNREGQLLPNPPDDYTVETGDTIYVLTERGELLELEHRLAEKGVIRLEPPQG</sequence>
<dbReference type="Proteomes" id="UP000241284">
    <property type="component" value="Unassembled WGS sequence"/>
</dbReference>
<dbReference type="EMBL" id="NEXH01000033">
    <property type="protein sequence ID" value="PSN94023.1"/>
    <property type="molecule type" value="Genomic_DNA"/>
</dbReference>
<dbReference type="SUPFAM" id="SSF51735">
    <property type="entry name" value="NAD(P)-binding Rossmann-fold domains"/>
    <property type="match status" value="1"/>
</dbReference>
<feature type="domain" description="RCK N-terminal" evidence="1">
    <location>
        <begin position="14"/>
        <end position="131"/>
    </location>
</feature>
<comment type="caution">
    <text evidence="2">The sequence shown here is derived from an EMBL/GenBank/DDBJ whole genome shotgun (WGS) entry which is preliminary data.</text>
</comment>
<dbReference type="InterPro" id="IPR050721">
    <property type="entry name" value="Trk_Ktr_HKT_K-transport"/>
</dbReference>
<gene>
    <name evidence="2" type="ORF">B9Q06_10445</name>
</gene>
<dbReference type="PROSITE" id="PS51201">
    <property type="entry name" value="RCK_N"/>
    <property type="match status" value="1"/>
</dbReference>
<reference evidence="2 3" key="1">
    <citation type="submission" date="2017-04" db="EMBL/GenBank/DDBJ databases">
        <title>Novel microbial lineages endemic to geothermal iron-oxide mats fill important gaps in the evolutionary history of Archaea.</title>
        <authorList>
            <person name="Jay Z.J."/>
            <person name="Beam J.P."/>
            <person name="Dlakic M."/>
            <person name="Rusch D.B."/>
            <person name="Kozubal M.A."/>
            <person name="Inskeep W.P."/>
        </authorList>
    </citation>
    <scope>NUCLEOTIDE SEQUENCE [LARGE SCALE GENOMIC DNA]</scope>
    <source>
        <strain evidence="2">ECH_B_2</strain>
    </source>
</reference>
<dbReference type="PANTHER" id="PTHR43833">
    <property type="entry name" value="POTASSIUM CHANNEL PROTEIN 2-RELATED-RELATED"/>
    <property type="match status" value="1"/>
</dbReference>
<accession>A0A2R6B607</accession>
<name>A0A2R6B607_9ARCH</name>
<evidence type="ECO:0000313" key="2">
    <source>
        <dbReference type="EMBL" id="PSN94023.1"/>
    </source>
</evidence>
<evidence type="ECO:0000259" key="1">
    <source>
        <dbReference type="PROSITE" id="PS51201"/>
    </source>
</evidence>
<dbReference type="PANTHER" id="PTHR43833:SF9">
    <property type="entry name" value="POTASSIUM CHANNEL PROTEIN YUGO-RELATED"/>
    <property type="match status" value="1"/>
</dbReference>
<dbReference type="InterPro" id="IPR036721">
    <property type="entry name" value="RCK_C_sf"/>
</dbReference>
<organism evidence="2 3">
    <name type="scientific">Candidatus Marsarchaeota G2 archaeon ECH_B_2</name>
    <dbReference type="NCBI Taxonomy" id="1978160"/>
    <lineage>
        <taxon>Archaea</taxon>
        <taxon>Candidatus Marsarchaeota</taxon>
        <taxon>Candidatus Marsarchaeota group 2</taxon>
    </lineage>
</organism>
<dbReference type="InterPro" id="IPR036291">
    <property type="entry name" value="NAD(P)-bd_dom_sf"/>
</dbReference>